<protein>
    <submittedName>
        <fullName evidence="3">Alpha/beta hydrolase</fullName>
    </submittedName>
</protein>
<dbReference type="InterPro" id="IPR050300">
    <property type="entry name" value="GDXG_lipolytic_enzyme"/>
</dbReference>
<organism evidence="3 4">
    <name type="scientific">Solihabitans fulvus</name>
    <dbReference type="NCBI Taxonomy" id="1892852"/>
    <lineage>
        <taxon>Bacteria</taxon>
        <taxon>Bacillati</taxon>
        <taxon>Actinomycetota</taxon>
        <taxon>Actinomycetes</taxon>
        <taxon>Pseudonocardiales</taxon>
        <taxon>Pseudonocardiaceae</taxon>
        <taxon>Solihabitans</taxon>
    </lineage>
</organism>
<accession>A0A5B2WKD0</accession>
<name>A0A5B2WKD0_9PSEU</name>
<evidence type="ECO:0000259" key="2">
    <source>
        <dbReference type="Pfam" id="PF07859"/>
    </source>
</evidence>
<sequence length="310" mass="33223">MGYAPGMAEFVGRADEVMPADFHTLPLAEQRRRYASLTEVFPIEPPTDVSWTDVTIRHGDHAVPARVYRPHRLRSRAVLPYLRGGGFVLGSLDTHHSLVAELAAATGCRAVAVDYRAAPEHPFPAAVRDCYHALCGLASSPEVLGLDAAPDAVVVCGESSGANLAVAACLMARDLGGPVPRGQALISPVLDFTRWRHGGEDAPLLSGGEMELYTRCYCPDPEQAKDPYVSPLLGADFHGLPPAYVAGAELDSLLPDAAAYVERLRENDIPVEYVVTPGVVHAPVRARRASLAVGRMWDRFCAAVGRLAQA</sequence>
<dbReference type="AlphaFoldDB" id="A0A5B2WKD0"/>
<dbReference type="InterPro" id="IPR013094">
    <property type="entry name" value="AB_hydrolase_3"/>
</dbReference>
<feature type="domain" description="Alpha/beta hydrolase fold-3" evidence="2">
    <location>
        <begin position="81"/>
        <end position="282"/>
    </location>
</feature>
<evidence type="ECO:0000313" key="3">
    <source>
        <dbReference type="EMBL" id="KAA2252533.1"/>
    </source>
</evidence>
<proteinExistence type="predicted"/>
<reference evidence="3 4" key="2">
    <citation type="submission" date="2019-09" db="EMBL/GenBank/DDBJ databases">
        <authorList>
            <person name="Jin C."/>
        </authorList>
    </citation>
    <scope>NUCLEOTIDE SEQUENCE [LARGE SCALE GENOMIC DNA]</scope>
    <source>
        <strain evidence="3 4">AN110305</strain>
    </source>
</reference>
<dbReference type="PANTHER" id="PTHR48081">
    <property type="entry name" value="AB HYDROLASE SUPERFAMILY PROTEIN C4A8.06C"/>
    <property type="match status" value="1"/>
</dbReference>
<dbReference type="OrthoDB" id="128186at2"/>
<dbReference type="InterPro" id="IPR029058">
    <property type="entry name" value="AB_hydrolase_fold"/>
</dbReference>
<dbReference type="GO" id="GO:0016787">
    <property type="term" value="F:hydrolase activity"/>
    <property type="evidence" value="ECO:0007669"/>
    <property type="project" value="UniProtKB-KW"/>
</dbReference>
<dbReference type="Pfam" id="PF07859">
    <property type="entry name" value="Abhydrolase_3"/>
    <property type="match status" value="1"/>
</dbReference>
<comment type="caution">
    <text evidence="3">The sequence shown here is derived from an EMBL/GenBank/DDBJ whole genome shotgun (WGS) entry which is preliminary data.</text>
</comment>
<reference evidence="3 4" key="1">
    <citation type="submission" date="2019-09" db="EMBL/GenBank/DDBJ databases">
        <title>Goodfellowia gen. nov., a new genus of the Pseudonocardineae related to Actinoalloteichus, containing Goodfellowia coeruleoviolacea gen. nov., comb. nov. gen. nov., comb. nov.</title>
        <authorList>
            <person name="Labeda D."/>
        </authorList>
    </citation>
    <scope>NUCLEOTIDE SEQUENCE [LARGE SCALE GENOMIC DNA]</scope>
    <source>
        <strain evidence="3 4">AN110305</strain>
    </source>
</reference>
<dbReference type="EMBL" id="VUOB01000074">
    <property type="protein sequence ID" value="KAA2252533.1"/>
    <property type="molecule type" value="Genomic_DNA"/>
</dbReference>
<keyword evidence="4" id="KW-1185">Reference proteome</keyword>
<keyword evidence="1 3" id="KW-0378">Hydrolase</keyword>
<gene>
    <name evidence="3" type="ORF">F0L68_35015</name>
</gene>
<evidence type="ECO:0000313" key="4">
    <source>
        <dbReference type="Proteomes" id="UP000323454"/>
    </source>
</evidence>
<dbReference type="Gene3D" id="3.40.50.1820">
    <property type="entry name" value="alpha/beta hydrolase"/>
    <property type="match status" value="1"/>
</dbReference>
<dbReference type="Proteomes" id="UP000323454">
    <property type="component" value="Unassembled WGS sequence"/>
</dbReference>
<dbReference type="PANTHER" id="PTHR48081:SF8">
    <property type="entry name" value="ALPHA_BETA HYDROLASE FOLD-3 DOMAIN-CONTAINING PROTEIN-RELATED"/>
    <property type="match status" value="1"/>
</dbReference>
<dbReference type="RefSeq" id="WP_149854189.1">
    <property type="nucleotide sequence ID" value="NZ_VUOB01000074.1"/>
</dbReference>
<evidence type="ECO:0000256" key="1">
    <source>
        <dbReference type="ARBA" id="ARBA00022801"/>
    </source>
</evidence>
<dbReference type="SUPFAM" id="SSF53474">
    <property type="entry name" value="alpha/beta-Hydrolases"/>
    <property type="match status" value="1"/>
</dbReference>